<protein>
    <recommendedName>
        <fullName evidence="4">Lipoprotein</fullName>
    </recommendedName>
</protein>
<evidence type="ECO:0008006" key="4">
    <source>
        <dbReference type="Google" id="ProtNLM"/>
    </source>
</evidence>
<gene>
    <name evidence="2" type="ORF">COB67_07290</name>
</gene>
<organism evidence="2 3">
    <name type="scientific">SAR324 cluster bacterium</name>
    <dbReference type="NCBI Taxonomy" id="2024889"/>
    <lineage>
        <taxon>Bacteria</taxon>
        <taxon>Deltaproteobacteria</taxon>
        <taxon>SAR324 cluster</taxon>
    </lineage>
</organism>
<sequence>MTWNNGLKFNYSRLLLITFCLSLLSACSLQKLPFGAKEATTVEDGVKQLAEEIHQSILEKALDGDIPPVLDVAIYRIVEKQQDRSYAVSAYLKKQLGEQLSLLNHQGNKNTQGQQIGIHYLLLKQEDSQSSALENKFNSELLYSHFYQPFKKVIQQSSYPEAAAKLQANLLLSGTYGVEKGSFHLQLNIISPQSSELMATEEVFIKAAAFPRKYQSNSFPQAIERKFSPFYVQLKQREIKDAFILIDQMWQPEYTLEQQEQVRLLLVKKVDQDFRNFEATLAAQKLKVVIQALSTDWNPLYSEDHRREAQEILAAKIDDRFLEVRKKILWGNLANSLVVAKTHQMTLDFYQLLQNRALSDVPELVKRRWKKSYGEEYRKVLVQLLEQKAVVAVNDLMGDFASLKALKREKENIAFLQRPAKLKSIGLAYTLSSIQKKRVRQAETRVISIEKALSKGISVTISFIAESKKNSPLEFVCEGLFQDKDLNLKLHRTSFPHSNATCKAEKGRQVMSWPNPFQLFRTSKLKLQAREKNLLTADKTFESSLPISRELLLRLYQQKQFNLPIQGSDYSLLFKRLN</sequence>
<dbReference type="AlphaFoldDB" id="A0A2A4T393"/>
<evidence type="ECO:0000313" key="3">
    <source>
        <dbReference type="Proteomes" id="UP000218113"/>
    </source>
</evidence>
<keyword evidence="1" id="KW-0732">Signal</keyword>
<dbReference type="EMBL" id="NVSR01000043">
    <property type="protein sequence ID" value="PCI27988.1"/>
    <property type="molecule type" value="Genomic_DNA"/>
</dbReference>
<comment type="caution">
    <text evidence="2">The sequence shown here is derived from an EMBL/GenBank/DDBJ whole genome shotgun (WGS) entry which is preliminary data.</text>
</comment>
<name>A0A2A4T393_9DELT</name>
<evidence type="ECO:0000256" key="1">
    <source>
        <dbReference type="SAM" id="SignalP"/>
    </source>
</evidence>
<feature type="signal peptide" evidence="1">
    <location>
        <begin position="1"/>
        <end position="30"/>
    </location>
</feature>
<feature type="chain" id="PRO_5013082420" description="Lipoprotein" evidence="1">
    <location>
        <begin position="31"/>
        <end position="578"/>
    </location>
</feature>
<proteinExistence type="predicted"/>
<reference evidence="3" key="1">
    <citation type="submission" date="2017-08" db="EMBL/GenBank/DDBJ databases">
        <title>A dynamic microbial community with high functional redundancy inhabits the cold, oxic subseafloor aquifer.</title>
        <authorList>
            <person name="Tully B.J."/>
            <person name="Wheat C.G."/>
            <person name="Glazer B.T."/>
            <person name="Huber J.A."/>
        </authorList>
    </citation>
    <scope>NUCLEOTIDE SEQUENCE [LARGE SCALE GENOMIC DNA]</scope>
</reference>
<evidence type="ECO:0000313" key="2">
    <source>
        <dbReference type="EMBL" id="PCI27988.1"/>
    </source>
</evidence>
<dbReference type="Proteomes" id="UP000218113">
    <property type="component" value="Unassembled WGS sequence"/>
</dbReference>
<accession>A0A2A4T393</accession>